<feature type="transmembrane region" description="Helical" evidence="1">
    <location>
        <begin position="164"/>
        <end position="185"/>
    </location>
</feature>
<dbReference type="Proteomes" id="UP000830583">
    <property type="component" value="Chromosome"/>
</dbReference>
<gene>
    <name evidence="2" type="ORF">M0M57_02810</name>
</gene>
<sequence>MNKTTFKDYKLAIKEQYLYAKEKDVSGILENPTPAQLREFCRFLYEKGISRNDEEVFRLFFEAKEGEILKKAIDRITIDKFKTIISFLKAEKDTDIRIRVELAAIMVDFKERPYRVFSKSEQNEFVKEPIHVALPVITQPEGQQPEKEISKSKGFTYWLGKNKFITIFLLIASLLGGFSLAKFVFPEKQCMQWQNDHYEVVDCTDSEKNPVENTIVPLDEKLLNFRKVEVYDTTTFFNKQGKPLYWYCRVKGKKEPDYFNSLGNGCHPETEKKLNPITQYIINRYVLVK</sequence>
<dbReference type="RefSeq" id="WP_248435182.1">
    <property type="nucleotide sequence ID" value="NZ_CP096205.1"/>
</dbReference>
<accession>A0ABY4KG46</accession>
<protein>
    <submittedName>
        <fullName evidence="2">Uncharacterized protein</fullName>
    </submittedName>
</protein>
<keyword evidence="1" id="KW-0472">Membrane</keyword>
<proteinExistence type="predicted"/>
<evidence type="ECO:0000256" key="1">
    <source>
        <dbReference type="SAM" id="Phobius"/>
    </source>
</evidence>
<evidence type="ECO:0000313" key="3">
    <source>
        <dbReference type="Proteomes" id="UP000830583"/>
    </source>
</evidence>
<evidence type="ECO:0000313" key="2">
    <source>
        <dbReference type="EMBL" id="UPQ79775.1"/>
    </source>
</evidence>
<reference evidence="2" key="1">
    <citation type="submission" date="2022-04" db="EMBL/GenBank/DDBJ databases">
        <title>Consumption of N2O by Flavobacterium azooxidireducens sp. nov. isolated from Decomposing Leaf Litter of Phragmites australis (Cav.).</title>
        <authorList>
            <person name="Behrendt U."/>
            <person name="Spanner T."/>
            <person name="Augustin J."/>
            <person name="Horn M.A."/>
            <person name="Kolb S."/>
            <person name="Ulrich A."/>
        </authorList>
    </citation>
    <scope>NUCLEOTIDE SEQUENCE</scope>
    <source>
        <strain evidence="2">IGB 4-14</strain>
    </source>
</reference>
<name>A0ABY4KG46_9FLAO</name>
<keyword evidence="1" id="KW-0812">Transmembrane</keyword>
<keyword evidence="1" id="KW-1133">Transmembrane helix</keyword>
<keyword evidence="3" id="KW-1185">Reference proteome</keyword>
<dbReference type="EMBL" id="CP096205">
    <property type="protein sequence ID" value="UPQ79775.1"/>
    <property type="molecule type" value="Genomic_DNA"/>
</dbReference>
<organism evidence="2 3">
    <name type="scientific">Flavobacterium azooxidireducens</name>
    <dbReference type="NCBI Taxonomy" id="1871076"/>
    <lineage>
        <taxon>Bacteria</taxon>
        <taxon>Pseudomonadati</taxon>
        <taxon>Bacteroidota</taxon>
        <taxon>Flavobacteriia</taxon>
        <taxon>Flavobacteriales</taxon>
        <taxon>Flavobacteriaceae</taxon>
        <taxon>Flavobacterium</taxon>
    </lineage>
</organism>